<dbReference type="RefSeq" id="XP_002898659.1">
    <property type="nucleotide sequence ID" value="XM_002898613.1"/>
</dbReference>
<dbReference type="GeneID" id="9479025"/>
<dbReference type="VEuPathDB" id="FungiDB:PITG_15193"/>
<sequence length="157" mass="17676">MMWRAGKVRKALLAIVELDVDGALFDSAAVWSAFWSVDAETHGRAIERADVRHATVGLFGCIRGGVWNAVERLDVLRQPDISWRCRDLDLAVGLHTMGEVNETAEEAKMEIMEVEDATPEVRKAELWISVALLQLEVTRKTEIHVRNRCQGGRSHEQ</sequence>
<reference evidence="2" key="1">
    <citation type="journal article" date="2009" name="Nature">
        <title>Genome sequence and analysis of the Irish potato famine pathogen Phytophthora infestans.</title>
        <authorList>
            <consortium name="The Broad Institute Genome Sequencing Platform"/>
            <person name="Haas B.J."/>
            <person name="Kamoun S."/>
            <person name="Zody M.C."/>
            <person name="Jiang R.H."/>
            <person name="Handsaker R.E."/>
            <person name="Cano L.M."/>
            <person name="Grabherr M."/>
            <person name="Kodira C.D."/>
            <person name="Raffaele S."/>
            <person name="Torto-Alalibo T."/>
            <person name="Bozkurt T.O."/>
            <person name="Ah-Fong A.M."/>
            <person name="Alvarado L."/>
            <person name="Anderson V.L."/>
            <person name="Armstrong M.R."/>
            <person name="Avrova A."/>
            <person name="Baxter L."/>
            <person name="Beynon J."/>
            <person name="Boevink P.C."/>
            <person name="Bollmann S.R."/>
            <person name="Bos J.I."/>
            <person name="Bulone V."/>
            <person name="Cai G."/>
            <person name="Cakir C."/>
            <person name="Carrington J.C."/>
            <person name="Chawner M."/>
            <person name="Conti L."/>
            <person name="Costanzo S."/>
            <person name="Ewan R."/>
            <person name="Fahlgren N."/>
            <person name="Fischbach M.A."/>
            <person name="Fugelstad J."/>
            <person name="Gilroy E.M."/>
            <person name="Gnerre S."/>
            <person name="Green P.J."/>
            <person name="Grenville-Briggs L.J."/>
            <person name="Griffith J."/>
            <person name="Grunwald N.J."/>
            <person name="Horn K."/>
            <person name="Horner N.R."/>
            <person name="Hu C.H."/>
            <person name="Huitema E."/>
            <person name="Jeong D.H."/>
            <person name="Jones A.M."/>
            <person name="Jones J.D."/>
            <person name="Jones R.W."/>
            <person name="Karlsson E.K."/>
            <person name="Kunjeti S.G."/>
            <person name="Lamour K."/>
            <person name="Liu Z."/>
            <person name="Ma L."/>
            <person name="Maclean D."/>
            <person name="Chibucos M.C."/>
            <person name="McDonald H."/>
            <person name="McWalters J."/>
            <person name="Meijer H.J."/>
            <person name="Morgan W."/>
            <person name="Morris P.F."/>
            <person name="Munro C.A."/>
            <person name="O'Neill K."/>
            <person name="Ospina-Giraldo M."/>
            <person name="Pinzon A."/>
            <person name="Pritchard L."/>
            <person name="Ramsahoye B."/>
            <person name="Ren Q."/>
            <person name="Restrepo S."/>
            <person name="Roy S."/>
            <person name="Sadanandom A."/>
            <person name="Savidor A."/>
            <person name="Schornack S."/>
            <person name="Schwartz D.C."/>
            <person name="Schumann U.D."/>
            <person name="Schwessinger B."/>
            <person name="Seyer L."/>
            <person name="Sharpe T."/>
            <person name="Silvar C."/>
            <person name="Song J."/>
            <person name="Studholme D.J."/>
            <person name="Sykes S."/>
            <person name="Thines M."/>
            <person name="van de Vondervoort P.J."/>
            <person name="Phuntumart V."/>
            <person name="Wawra S."/>
            <person name="Weide R."/>
            <person name="Win J."/>
            <person name="Young C."/>
            <person name="Zhou S."/>
            <person name="Fry W."/>
            <person name="Meyers B.C."/>
            <person name="van West P."/>
            <person name="Ristaino J."/>
            <person name="Govers F."/>
            <person name="Birch P.R."/>
            <person name="Whisson S.C."/>
            <person name="Judelson H.S."/>
            <person name="Nusbaum C."/>
        </authorList>
    </citation>
    <scope>NUCLEOTIDE SEQUENCE [LARGE SCALE GENOMIC DNA]</scope>
    <source>
        <strain evidence="2">T30-4</strain>
    </source>
</reference>
<organism evidence="1 2">
    <name type="scientific">Phytophthora infestans (strain T30-4)</name>
    <name type="common">Potato late blight agent</name>
    <dbReference type="NCBI Taxonomy" id="403677"/>
    <lineage>
        <taxon>Eukaryota</taxon>
        <taxon>Sar</taxon>
        <taxon>Stramenopiles</taxon>
        <taxon>Oomycota</taxon>
        <taxon>Peronosporomycetes</taxon>
        <taxon>Peronosporales</taxon>
        <taxon>Peronosporaceae</taxon>
        <taxon>Phytophthora</taxon>
    </lineage>
</organism>
<dbReference type="EMBL" id="DS028152">
    <property type="protein sequence ID" value="EEY62784.1"/>
    <property type="molecule type" value="Genomic_DNA"/>
</dbReference>
<accession>D0NQ52</accession>
<dbReference type="KEGG" id="pif:PITG_15193"/>
<keyword evidence="2" id="KW-1185">Reference proteome</keyword>
<name>D0NQ52_PHYIT</name>
<dbReference type="InParanoid" id="D0NQ52"/>
<proteinExistence type="predicted"/>
<protein>
    <submittedName>
        <fullName evidence="1">Uncharacterized protein</fullName>
    </submittedName>
</protein>
<dbReference type="HOGENOM" id="CLU_1809954_0_0_1"/>
<evidence type="ECO:0000313" key="1">
    <source>
        <dbReference type="EMBL" id="EEY62784.1"/>
    </source>
</evidence>
<evidence type="ECO:0000313" key="2">
    <source>
        <dbReference type="Proteomes" id="UP000006643"/>
    </source>
</evidence>
<gene>
    <name evidence="1" type="ORF">PITG_15193</name>
</gene>
<dbReference type="Proteomes" id="UP000006643">
    <property type="component" value="Unassembled WGS sequence"/>
</dbReference>
<dbReference type="AlphaFoldDB" id="D0NQ52"/>